<evidence type="ECO:0000259" key="2">
    <source>
        <dbReference type="Pfam" id="PF23066"/>
    </source>
</evidence>
<dbReference type="Proteomes" id="UP000887565">
    <property type="component" value="Unplaced"/>
</dbReference>
<proteinExistence type="predicted"/>
<dbReference type="WBParaSite" id="nRc.2.0.1.t08081-RA">
    <property type="protein sequence ID" value="nRc.2.0.1.t08081-RA"/>
    <property type="gene ID" value="nRc.2.0.1.g08081"/>
</dbReference>
<dbReference type="InterPro" id="IPR056429">
    <property type="entry name" value="PH_CMIP"/>
</dbReference>
<protein>
    <recommendedName>
        <fullName evidence="2">C-Maf-inducing protein PH domain-containing protein</fullName>
    </recommendedName>
</protein>
<evidence type="ECO:0000313" key="4">
    <source>
        <dbReference type="WBParaSite" id="nRc.2.0.1.t08081-RA"/>
    </source>
</evidence>
<dbReference type="Pfam" id="PF23066">
    <property type="entry name" value="PH_21"/>
    <property type="match status" value="1"/>
</dbReference>
<evidence type="ECO:0000313" key="3">
    <source>
        <dbReference type="Proteomes" id="UP000887565"/>
    </source>
</evidence>
<feature type="domain" description="C-Maf-inducing protein PH" evidence="2">
    <location>
        <begin position="136"/>
        <end position="185"/>
    </location>
</feature>
<feature type="compositionally biased region" description="Low complexity" evidence="1">
    <location>
        <begin position="1"/>
        <end position="17"/>
    </location>
</feature>
<dbReference type="AlphaFoldDB" id="A0A915I2Y2"/>
<organism evidence="3 4">
    <name type="scientific">Romanomermis culicivorax</name>
    <name type="common">Nematode worm</name>
    <dbReference type="NCBI Taxonomy" id="13658"/>
    <lineage>
        <taxon>Eukaryota</taxon>
        <taxon>Metazoa</taxon>
        <taxon>Ecdysozoa</taxon>
        <taxon>Nematoda</taxon>
        <taxon>Enoplea</taxon>
        <taxon>Dorylaimia</taxon>
        <taxon>Mermithida</taxon>
        <taxon>Mermithoidea</taxon>
        <taxon>Mermithidae</taxon>
        <taxon>Romanomermis</taxon>
    </lineage>
</organism>
<keyword evidence="3" id="KW-1185">Reference proteome</keyword>
<accession>A0A915I2Y2</accession>
<feature type="region of interest" description="Disordered" evidence="1">
    <location>
        <begin position="1"/>
        <end position="33"/>
    </location>
</feature>
<evidence type="ECO:0000256" key="1">
    <source>
        <dbReference type="SAM" id="MobiDB-lite"/>
    </source>
</evidence>
<feature type="compositionally biased region" description="Polar residues" evidence="1">
    <location>
        <begin position="18"/>
        <end position="33"/>
    </location>
</feature>
<name>A0A915I2Y2_ROMCU</name>
<sequence length="247" mass="27198">MTRAVSAAVVVESPPSSKNSRIKNFTSQNAGESTVNNCQKRKISRLPSKEDPGPSRTHELIFNFEDANIGANNGTNNGLLASQNHLSSSILNAGDFLASAAGVHQQQQQQEKSAINFWFNPCSAATATAGVFSTTKFKFVNEGQIQICRLNHARTVLGKLSSSKLLRRWETHFLILGDDEIKSKTGPPALKFWELVTPTPRTAPDPHTSGVRYMHVYHNMYVRAAKMIQLAGTTRHCVDSAAQRYFP</sequence>
<reference evidence="4" key="1">
    <citation type="submission" date="2022-11" db="UniProtKB">
        <authorList>
            <consortium name="WormBaseParasite"/>
        </authorList>
    </citation>
    <scope>IDENTIFICATION</scope>
</reference>